<evidence type="ECO:0000313" key="3">
    <source>
        <dbReference type="Proteomes" id="UP001066276"/>
    </source>
</evidence>
<feature type="compositionally biased region" description="Basic and acidic residues" evidence="1">
    <location>
        <begin position="57"/>
        <end position="79"/>
    </location>
</feature>
<feature type="compositionally biased region" description="Acidic residues" evidence="1">
    <location>
        <begin position="44"/>
        <end position="56"/>
    </location>
</feature>
<evidence type="ECO:0000256" key="1">
    <source>
        <dbReference type="SAM" id="MobiDB-lite"/>
    </source>
</evidence>
<gene>
    <name evidence="2" type="ORF">NDU88_001454</name>
</gene>
<protein>
    <submittedName>
        <fullName evidence="2">Uncharacterized protein</fullName>
    </submittedName>
</protein>
<dbReference type="EMBL" id="JANPWB010000002">
    <property type="protein sequence ID" value="KAJ1206040.1"/>
    <property type="molecule type" value="Genomic_DNA"/>
</dbReference>
<comment type="caution">
    <text evidence="2">The sequence shown here is derived from an EMBL/GenBank/DDBJ whole genome shotgun (WGS) entry which is preliminary data.</text>
</comment>
<organism evidence="2 3">
    <name type="scientific">Pleurodeles waltl</name>
    <name type="common">Iberian ribbed newt</name>
    <dbReference type="NCBI Taxonomy" id="8319"/>
    <lineage>
        <taxon>Eukaryota</taxon>
        <taxon>Metazoa</taxon>
        <taxon>Chordata</taxon>
        <taxon>Craniata</taxon>
        <taxon>Vertebrata</taxon>
        <taxon>Euteleostomi</taxon>
        <taxon>Amphibia</taxon>
        <taxon>Batrachia</taxon>
        <taxon>Caudata</taxon>
        <taxon>Salamandroidea</taxon>
        <taxon>Salamandridae</taxon>
        <taxon>Pleurodelinae</taxon>
        <taxon>Pleurodeles</taxon>
    </lineage>
</organism>
<dbReference type="Proteomes" id="UP001066276">
    <property type="component" value="Chromosome 1_2"/>
</dbReference>
<feature type="region of interest" description="Disordered" evidence="1">
    <location>
        <begin position="1"/>
        <end position="90"/>
    </location>
</feature>
<sequence>MVASRQPDTPGAEQGSTHLGNPDIRIPVVQIPAECPRREKEDARAEEETDEEDARAEDETKREDAEARERRSGGPHEELTPGETLDGVQGSLETQRLCHIHGGACLQQGEENYLIRVTHFLLICTLTFLTRVV</sequence>
<reference evidence="2" key="1">
    <citation type="journal article" date="2022" name="bioRxiv">
        <title>Sequencing and chromosome-scale assembly of the giantPleurodeles waltlgenome.</title>
        <authorList>
            <person name="Brown T."/>
            <person name="Elewa A."/>
            <person name="Iarovenko S."/>
            <person name="Subramanian E."/>
            <person name="Araus A.J."/>
            <person name="Petzold A."/>
            <person name="Susuki M."/>
            <person name="Suzuki K.-i.T."/>
            <person name="Hayashi T."/>
            <person name="Toyoda A."/>
            <person name="Oliveira C."/>
            <person name="Osipova E."/>
            <person name="Leigh N.D."/>
            <person name="Simon A."/>
            <person name="Yun M.H."/>
        </authorList>
    </citation>
    <scope>NUCLEOTIDE SEQUENCE</scope>
    <source>
        <strain evidence="2">20211129_DDA</strain>
        <tissue evidence="2">Liver</tissue>
    </source>
</reference>
<dbReference type="AlphaFoldDB" id="A0AAV7W137"/>
<keyword evidence="3" id="KW-1185">Reference proteome</keyword>
<accession>A0AAV7W137</accession>
<proteinExistence type="predicted"/>
<evidence type="ECO:0000313" key="2">
    <source>
        <dbReference type="EMBL" id="KAJ1206040.1"/>
    </source>
</evidence>
<name>A0AAV7W137_PLEWA</name>